<dbReference type="InterPro" id="IPR035093">
    <property type="entry name" value="RelE/ParE_toxin_dom_sf"/>
</dbReference>
<dbReference type="Gene3D" id="3.30.2310.20">
    <property type="entry name" value="RelE-like"/>
    <property type="match status" value="1"/>
</dbReference>
<name>A0A5R9QQK1_9PSED</name>
<keyword evidence="4" id="KW-1185">Reference proteome</keyword>
<evidence type="ECO:0000313" key="4">
    <source>
        <dbReference type="Proteomes" id="UP000306635"/>
    </source>
</evidence>
<dbReference type="PANTHER" id="PTHR33755">
    <property type="entry name" value="TOXIN PARE1-RELATED"/>
    <property type="match status" value="1"/>
</dbReference>
<protein>
    <submittedName>
        <fullName evidence="3">Type II toxin-antitoxin system RelE/ParE family toxin</fullName>
    </submittedName>
</protein>
<comment type="caution">
    <text evidence="3">The sequence shown here is derived from an EMBL/GenBank/DDBJ whole genome shotgun (WGS) entry which is preliminary data.</text>
</comment>
<reference evidence="3 4" key="1">
    <citation type="submission" date="2019-04" db="EMBL/GenBank/DDBJ databases">
        <authorList>
            <person name="Li M."/>
        </authorList>
    </citation>
    <scope>NUCLEOTIDE SEQUENCE [LARGE SCALE GENOMIC DNA]</scope>
    <source>
        <strain evidence="3 4">LAM1902</strain>
    </source>
</reference>
<sequence length="95" mass="11127">MKVIWTRDARQDRLDIWEYLVCENPDAAVRVDLLFSASVTKLRSFPQMGKPGRIPGTREMIPHESYRIVYQVEADTLWVLALVHTARMWPALRED</sequence>
<dbReference type="EMBL" id="SWDV01000036">
    <property type="protein sequence ID" value="TLX72086.1"/>
    <property type="molecule type" value="Genomic_DNA"/>
</dbReference>
<dbReference type="Proteomes" id="UP000306635">
    <property type="component" value="Unassembled WGS sequence"/>
</dbReference>
<gene>
    <name evidence="3" type="ORF">FAS41_23720</name>
</gene>
<dbReference type="PANTHER" id="PTHR33755:SF6">
    <property type="entry name" value="PLASMID STABILIZATION SYSTEM PROTEIN"/>
    <property type="match status" value="1"/>
</dbReference>
<evidence type="ECO:0000256" key="2">
    <source>
        <dbReference type="ARBA" id="ARBA00022649"/>
    </source>
</evidence>
<organism evidence="3 4">
    <name type="scientific">Pseudomonas nicosulfuronedens</name>
    <dbReference type="NCBI Taxonomy" id="2571105"/>
    <lineage>
        <taxon>Bacteria</taxon>
        <taxon>Pseudomonadati</taxon>
        <taxon>Pseudomonadota</taxon>
        <taxon>Gammaproteobacteria</taxon>
        <taxon>Pseudomonadales</taxon>
        <taxon>Pseudomonadaceae</taxon>
        <taxon>Pseudomonas</taxon>
    </lineage>
</organism>
<proteinExistence type="inferred from homology"/>
<evidence type="ECO:0000313" key="3">
    <source>
        <dbReference type="EMBL" id="TLX72086.1"/>
    </source>
</evidence>
<keyword evidence="2" id="KW-1277">Toxin-antitoxin system</keyword>
<dbReference type="Pfam" id="PF05016">
    <property type="entry name" value="ParE_toxin"/>
    <property type="match status" value="1"/>
</dbReference>
<dbReference type="NCBIfam" id="TIGR02385">
    <property type="entry name" value="RelE_StbE"/>
    <property type="match status" value="1"/>
</dbReference>
<dbReference type="InterPro" id="IPR051803">
    <property type="entry name" value="TA_system_RelE-like_toxin"/>
</dbReference>
<accession>A0A5R9QQK1</accession>
<evidence type="ECO:0000256" key="1">
    <source>
        <dbReference type="ARBA" id="ARBA00006226"/>
    </source>
</evidence>
<dbReference type="OrthoDB" id="9798046at2"/>
<comment type="similarity">
    <text evidence="1">Belongs to the RelE toxin family.</text>
</comment>
<dbReference type="AlphaFoldDB" id="A0A5R9QQK1"/>
<dbReference type="InterPro" id="IPR007712">
    <property type="entry name" value="RelE/ParE_toxin"/>
</dbReference>
<dbReference type="RefSeq" id="WP_138525842.1">
    <property type="nucleotide sequence ID" value="NZ_JAOCBK010000002.1"/>
</dbReference>